<feature type="transmembrane region" description="Helical" evidence="1">
    <location>
        <begin position="70"/>
        <end position="91"/>
    </location>
</feature>
<evidence type="ECO:0000256" key="1">
    <source>
        <dbReference type="SAM" id="Phobius"/>
    </source>
</evidence>
<accession>A0A174GUJ7</accession>
<name>A0A174GUJ7_9FIRM</name>
<keyword evidence="1" id="KW-0812">Transmembrane</keyword>
<evidence type="ECO:0000313" key="3">
    <source>
        <dbReference type="Proteomes" id="UP000095651"/>
    </source>
</evidence>
<dbReference type="EMBL" id="CYZE01000009">
    <property type="protein sequence ID" value="CUO64887.1"/>
    <property type="molecule type" value="Genomic_DNA"/>
</dbReference>
<keyword evidence="1" id="KW-1133">Transmembrane helix</keyword>
<sequence length="94" mass="10409">MNGMTENSLLAMTDPVLLVISAAAICFLGYFCARRFKNTNDFAKSVKLYLPLMAVADCIIVWGWNLDILLLAGIDICGFIVMALASNYYFYHGS</sequence>
<protein>
    <submittedName>
        <fullName evidence="2">Uncharacterized protein</fullName>
    </submittedName>
</protein>
<feature type="transmembrane region" description="Helical" evidence="1">
    <location>
        <begin position="15"/>
        <end position="33"/>
    </location>
</feature>
<dbReference type="AlphaFoldDB" id="A0A174GUJ7"/>
<reference evidence="2 3" key="1">
    <citation type="submission" date="2015-09" db="EMBL/GenBank/DDBJ databases">
        <authorList>
            <consortium name="Pathogen Informatics"/>
        </authorList>
    </citation>
    <scope>NUCLEOTIDE SEQUENCE [LARGE SCALE GENOMIC DNA]</scope>
    <source>
        <strain evidence="2 3">2789STDY5608850</strain>
    </source>
</reference>
<dbReference type="Proteomes" id="UP000095651">
    <property type="component" value="Unassembled WGS sequence"/>
</dbReference>
<keyword evidence="1" id="KW-0472">Membrane</keyword>
<evidence type="ECO:0000313" key="2">
    <source>
        <dbReference type="EMBL" id="CUO64887.1"/>
    </source>
</evidence>
<feature type="transmembrane region" description="Helical" evidence="1">
    <location>
        <begin position="45"/>
        <end position="64"/>
    </location>
</feature>
<dbReference type="RefSeq" id="WP_055657085.1">
    <property type="nucleotide sequence ID" value="NZ_CABIXC010000009.1"/>
</dbReference>
<organism evidence="2 3">
    <name type="scientific">Hungatella hathewayi</name>
    <dbReference type="NCBI Taxonomy" id="154046"/>
    <lineage>
        <taxon>Bacteria</taxon>
        <taxon>Bacillati</taxon>
        <taxon>Bacillota</taxon>
        <taxon>Clostridia</taxon>
        <taxon>Lachnospirales</taxon>
        <taxon>Lachnospiraceae</taxon>
        <taxon>Hungatella</taxon>
    </lineage>
</organism>
<gene>
    <name evidence="2" type="ORF">ERS852407_03483</name>
</gene>
<proteinExistence type="predicted"/>